<dbReference type="GeneID" id="63998868"/>
<evidence type="ECO:0000313" key="1">
    <source>
        <dbReference type="EMBL" id="SUY78111.1"/>
    </source>
</evidence>
<sequence length="85" mass="9454">MAPGECVALVGWIQADFDWYFAVLHVNRGNQFRGFSISNRLMAPNSLFWAKASILDWLLRTKRKIAAKEKAKAIAKAAAASLMTV</sequence>
<accession>A0A8B4S535</accession>
<keyword evidence="2" id="KW-1185">Reference proteome</keyword>
<reference evidence="1 2" key="1">
    <citation type="submission" date="2018-06" db="EMBL/GenBank/DDBJ databases">
        <authorList>
            <consortium name="Pathogen Informatics"/>
            <person name="Doyle S."/>
        </authorList>
    </citation>
    <scope>NUCLEOTIDE SEQUENCE [LARGE SCALE GENOMIC DNA]</scope>
    <source>
        <strain evidence="1 2">NCTC10698</strain>
    </source>
</reference>
<dbReference type="EMBL" id="UFXL01000001">
    <property type="protein sequence ID" value="SUY78111.1"/>
    <property type="molecule type" value="Genomic_DNA"/>
</dbReference>
<organism evidence="1 2">
    <name type="scientific">Comamonas testosteroni</name>
    <name type="common">Pseudomonas testosteroni</name>
    <dbReference type="NCBI Taxonomy" id="285"/>
    <lineage>
        <taxon>Bacteria</taxon>
        <taxon>Pseudomonadati</taxon>
        <taxon>Pseudomonadota</taxon>
        <taxon>Betaproteobacteria</taxon>
        <taxon>Burkholderiales</taxon>
        <taxon>Comamonadaceae</taxon>
        <taxon>Comamonas</taxon>
    </lineage>
</organism>
<dbReference type="AlphaFoldDB" id="A0A8B4S535"/>
<protein>
    <submittedName>
        <fullName evidence="1">Uncharacterized protein</fullName>
    </submittedName>
</protein>
<proteinExistence type="predicted"/>
<dbReference type="RefSeq" id="WP_042438515.1">
    <property type="nucleotide sequence ID" value="NZ_BBJZ01000031.1"/>
</dbReference>
<gene>
    <name evidence="1" type="ORF">NCTC10698_03021</name>
</gene>
<evidence type="ECO:0000313" key="2">
    <source>
        <dbReference type="Proteomes" id="UP000255070"/>
    </source>
</evidence>
<name>A0A8B4S535_COMTE</name>
<comment type="caution">
    <text evidence="1">The sequence shown here is derived from an EMBL/GenBank/DDBJ whole genome shotgun (WGS) entry which is preliminary data.</text>
</comment>
<dbReference type="Proteomes" id="UP000255070">
    <property type="component" value="Unassembled WGS sequence"/>
</dbReference>